<keyword evidence="1" id="KW-0812">Transmembrane</keyword>
<keyword evidence="1" id="KW-0472">Membrane</keyword>
<organism evidence="2 3">
    <name type="scientific">Candidatus Parvarchaeum acidiphilum ARMAN-4</name>
    <dbReference type="NCBI Taxonomy" id="662760"/>
    <lineage>
        <taxon>Archaea</taxon>
        <taxon>Candidatus Parvarchaeota</taxon>
        <taxon>Candidatus Parvarchaeum</taxon>
    </lineage>
</organism>
<accession>D2EER3</accession>
<name>D2EER3_PARA4</name>
<dbReference type="AlphaFoldDB" id="D2EER3"/>
<protein>
    <submittedName>
        <fullName evidence="2">Uncharacterized protein</fullName>
    </submittedName>
</protein>
<gene>
    <name evidence="2" type="ORF">BJBARM4_0216</name>
</gene>
<sequence>MEKYYIFGIIAAFAVFAVVLVLFGVGKSRNYTVNMPQGAYNIANLSLKNSVYNDILGLQTYQNIIPNGKNVLYNVNYSISTSQSLSNGSGSNTSEFSKGYVQLIRGLNGNSEAFSNFSGLYELSSGLSYNLTSLSYVFSLGNNSYLCLGSSQTLNKVSCESFNESFENISDYLLNSLDNANISLLKAYNTTYKGYPCLFTVSYFSLSLNTSNDSLLSGNQQNEQLQGVLTSCLYRPYNITLLNSLAASASISTKINSTNMTIQSFISYNESISKLSDFNKDITKNSLPNTSS</sequence>
<dbReference type="EMBL" id="GG730041">
    <property type="protein sequence ID" value="EEZ93124.1"/>
    <property type="molecule type" value="Genomic_DNA"/>
</dbReference>
<reference evidence="2 3" key="1">
    <citation type="journal article" date="2010" name="Proc. Natl. Acad. Sci. U.S.A.">
        <title>Enigmatic, ultrasmall, uncultivated Archaea.</title>
        <authorList>
            <person name="Baker B.J."/>
            <person name="Comolli L.R."/>
            <person name="Dick G.J."/>
            <person name="Hauser L.J."/>
            <person name="Hyatt D."/>
            <person name="Dill B.D."/>
            <person name="Land M.L."/>
            <person name="Verberkmoes N.C."/>
            <person name="Hettich R.L."/>
            <person name="Banfield J.F."/>
        </authorList>
    </citation>
    <scope>NUCLEOTIDE SEQUENCE [LARGE SCALE GENOMIC DNA]</scope>
</reference>
<dbReference type="Proteomes" id="UP000009375">
    <property type="component" value="Unassembled WGS sequence"/>
</dbReference>
<proteinExistence type="predicted"/>
<keyword evidence="1" id="KW-1133">Transmembrane helix</keyword>
<feature type="transmembrane region" description="Helical" evidence="1">
    <location>
        <begin position="6"/>
        <end position="25"/>
    </location>
</feature>
<evidence type="ECO:0000313" key="2">
    <source>
        <dbReference type="EMBL" id="EEZ93124.1"/>
    </source>
</evidence>
<evidence type="ECO:0000256" key="1">
    <source>
        <dbReference type="SAM" id="Phobius"/>
    </source>
</evidence>
<evidence type="ECO:0000313" key="3">
    <source>
        <dbReference type="Proteomes" id="UP000009375"/>
    </source>
</evidence>